<keyword evidence="3" id="KW-1185">Reference proteome</keyword>
<evidence type="ECO:0000313" key="3">
    <source>
        <dbReference type="Proteomes" id="UP001500190"/>
    </source>
</evidence>
<evidence type="ECO:0008006" key="4">
    <source>
        <dbReference type="Google" id="ProtNLM"/>
    </source>
</evidence>
<dbReference type="Proteomes" id="UP001500190">
    <property type="component" value="Unassembled WGS sequence"/>
</dbReference>
<dbReference type="RefSeq" id="WP_344187678.1">
    <property type="nucleotide sequence ID" value="NZ_BAAAND010000001.1"/>
</dbReference>
<feature type="transmembrane region" description="Helical" evidence="1">
    <location>
        <begin position="139"/>
        <end position="159"/>
    </location>
</feature>
<accession>A0ABN2CXQ5</accession>
<gene>
    <name evidence="2" type="ORF">GCM10009742_04910</name>
</gene>
<keyword evidence="1" id="KW-0472">Membrane</keyword>
<keyword evidence="1" id="KW-0812">Transmembrane</keyword>
<dbReference type="EMBL" id="BAAAND010000001">
    <property type="protein sequence ID" value="GAA1566508.1"/>
    <property type="molecule type" value="Genomic_DNA"/>
</dbReference>
<name>A0ABN2CXQ5_9ACTN</name>
<protein>
    <recommendedName>
        <fullName evidence="4">DUF3592 domain-containing protein</fullName>
    </recommendedName>
</protein>
<comment type="caution">
    <text evidence="2">The sequence shown here is derived from an EMBL/GenBank/DDBJ whole genome shotgun (WGS) entry which is preliminary data.</text>
</comment>
<sequence length="164" mass="18139">MSTQYSARRLTRRKRLGAAVTWIVFTAMAVGLFAAGVVTLIWGVHRINDLGDLADHQARARGEIVATRKLPHEPQGTGGGTEVTVGFRSADGSFHTTTQPVQLWSRARHIGDKVDVVYDQRNPDSFYTTSLGVERFRDILILVLAATLLVGSTIGYINYVRDPW</sequence>
<keyword evidence="1" id="KW-1133">Transmembrane helix</keyword>
<feature type="transmembrane region" description="Helical" evidence="1">
    <location>
        <begin position="20"/>
        <end position="44"/>
    </location>
</feature>
<reference evidence="2 3" key="1">
    <citation type="journal article" date="2019" name="Int. J. Syst. Evol. Microbiol.">
        <title>The Global Catalogue of Microorganisms (GCM) 10K type strain sequencing project: providing services to taxonomists for standard genome sequencing and annotation.</title>
        <authorList>
            <consortium name="The Broad Institute Genomics Platform"/>
            <consortium name="The Broad Institute Genome Sequencing Center for Infectious Disease"/>
            <person name="Wu L."/>
            <person name="Ma J."/>
        </authorList>
    </citation>
    <scope>NUCLEOTIDE SEQUENCE [LARGE SCALE GENOMIC DNA]</scope>
    <source>
        <strain evidence="2 3">JCM 14304</strain>
    </source>
</reference>
<proteinExistence type="predicted"/>
<evidence type="ECO:0000256" key="1">
    <source>
        <dbReference type="SAM" id="Phobius"/>
    </source>
</evidence>
<organism evidence="2 3">
    <name type="scientific">Kribbella karoonensis</name>
    <dbReference type="NCBI Taxonomy" id="324851"/>
    <lineage>
        <taxon>Bacteria</taxon>
        <taxon>Bacillati</taxon>
        <taxon>Actinomycetota</taxon>
        <taxon>Actinomycetes</taxon>
        <taxon>Propionibacteriales</taxon>
        <taxon>Kribbellaceae</taxon>
        <taxon>Kribbella</taxon>
    </lineage>
</organism>
<evidence type="ECO:0000313" key="2">
    <source>
        <dbReference type="EMBL" id="GAA1566508.1"/>
    </source>
</evidence>